<name>A0A9D2HLM2_9BACT</name>
<dbReference type="InterPro" id="IPR015886">
    <property type="entry name" value="H2TH_FPG"/>
</dbReference>
<keyword evidence="17 23" id="KW-0326">Glycosidase</keyword>
<evidence type="ECO:0000256" key="3">
    <source>
        <dbReference type="ARBA" id="ARBA00009409"/>
    </source>
</evidence>
<reference evidence="23" key="1">
    <citation type="journal article" date="2021" name="PeerJ">
        <title>Extensive microbial diversity within the chicken gut microbiome revealed by metagenomics and culture.</title>
        <authorList>
            <person name="Gilroy R."/>
            <person name="Ravi A."/>
            <person name="Getino M."/>
            <person name="Pursley I."/>
            <person name="Horton D.L."/>
            <person name="Alikhan N.F."/>
            <person name="Baker D."/>
            <person name="Gharbi K."/>
            <person name="Hall N."/>
            <person name="Watson M."/>
            <person name="Adriaenssens E.M."/>
            <person name="Foster-Nyarko E."/>
            <person name="Jarju S."/>
            <person name="Secka A."/>
            <person name="Antonio M."/>
            <person name="Oren A."/>
            <person name="Chaudhuri R.R."/>
            <person name="La Ragione R."/>
            <person name="Hildebrand F."/>
            <person name="Pallen M.J."/>
        </authorList>
    </citation>
    <scope>NUCLEOTIDE SEQUENCE</scope>
    <source>
        <strain evidence="23">5032</strain>
    </source>
</reference>
<accession>A0A9D2HLM2</accession>
<evidence type="ECO:0000256" key="8">
    <source>
        <dbReference type="ARBA" id="ARBA00022723"/>
    </source>
</evidence>
<dbReference type="InterPro" id="IPR015887">
    <property type="entry name" value="DNA_glyclase_Znf_dom_DNA_BS"/>
</dbReference>
<dbReference type="PROSITE" id="PS01242">
    <property type="entry name" value="ZF_FPG_1"/>
    <property type="match status" value="1"/>
</dbReference>
<evidence type="ECO:0000256" key="4">
    <source>
        <dbReference type="ARBA" id="ARBA00011245"/>
    </source>
</evidence>
<comment type="caution">
    <text evidence="23">The sequence shown here is derived from an EMBL/GenBank/DDBJ whole genome shotgun (WGS) entry which is preliminary data.</text>
</comment>
<dbReference type="GO" id="GO:0140078">
    <property type="term" value="F:class I DNA-(apurinic or apyrimidinic site) endonuclease activity"/>
    <property type="evidence" value="ECO:0007669"/>
    <property type="project" value="UniProtKB-EC"/>
</dbReference>
<dbReference type="AlphaFoldDB" id="A0A9D2HLM2"/>
<dbReference type="InterPro" id="IPR020629">
    <property type="entry name" value="FPG_Glyclase"/>
</dbReference>
<evidence type="ECO:0000256" key="12">
    <source>
        <dbReference type="ARBA" id="ARBA00022833"/>
    </source>
</evidence>
<evidence type="ECO:0000256" key="19">
    <source>
        <dbReference type="ARBA" id="ARBA00044632"/>
    </source>
</evidence>
<dbReference type="Pfam" id="PF06831">
    <property type="entry name" value="H2TH"/>
    <property type="match status" value="1"/>
</dbReference>
<dbReference type="SUPFAM" id="SSF57716">
    <property type="entry name" value="Glucocorticoid receptor-like (DNA-binding domain)"/>
    <property type="match status" value="1"/>
</dbReference>
<evidence type="ECO:0000256" key="14">
    <source>
        <dbReference type="ARBA" id="ARBA00023204"/>
    </source>
</evidence>
<dbReference type="PANTHER" id="PTHR22993">
    <property type="entry name" value="FORMAMIDOPYRIMIDINE-DNA GLYCOSYLASE"/>
    <property type="match status" value="1"/>
</dbReference>
<dbReference type="PANTHER" id="PTHR22993:SF9">
    <property type="entry name" value="FORMAMIDOPYRIMIDINE-DNA GLYCOSYLASE"/>
    <property type="match status" value="1"/>
</dbReference>
<dbReference type="NCBIfam" id="NF002211">
    <property type="entry name" value="PRK01103.1"/>
    <property type="match status" value="1"/>
</dbReference>
<dbReference type="Pfam" id="PF01149">
    <property type="entry name" value="Fapy_DNA_glyco"/>
    <property type="match status" value="1"/>
</dbReference>
<evidence type="ECO:0000259" key="21">
    <source>
        <dbReference type="PROSITE" id="PS51066"/>
    </source>
</evidence>
<dbReference type="InterPro" id="IPR035937">
    <property type="entry name" value="FPG_N"/>
</dbReference>
<comment type="subunit">
    <text evidence="4">Monomer.</text>
</comment>
<keyword evidence="14" id="KW-0234">DNA repair</keyword>
<evidence type="ECO:0000256" key="18">
    <source>
        <dbReference type="ARBA" id="ARBA00030638"/>
    </source>
</evidence>
<evidence type="ECO:0000256" key="5">
    <source>
        <dbReference type="ARBA" id="ARBA00012024"/>
    </source>
</evidence>
<dbReference type="InterPro" id="IPR000214">
    <property type="entry name" value="Znf_DNA_glyclase/AP_lyase"/>
</dbReference>
<dbReference type="SUPFAM" id="SSF46946">
    <property type="entry name" value="S13-like H2TH domain"/>
    <property type="match status" value="1"/>
</dbReference>
<evidence type="ECO:0000256" key="13">
    <source>
        <dbReference type="ARBA" id="ARBA00023125"/>
    </source>
</evidence>
<dbReference type="SUPFAM" id="SSF81624">
    <property type="entry name" value="N-terminal domain of MutM-like DNA repair proteins"/>
    <property type="match status" value="1"/>
</dbReference>
<evidence type="ECO:0000256" key="2">
    <source>
        <dbReference type="ARBA" id="ARBA00001947"/>
    </source>
</evidence>
<evidence type="ECO:0000256" key="10">
    <source>
        <dbReference type="ARBA" id="ARBA00022771"/>
    </source>
</evidence>
<dbReference type="SMART" id="SM01232">
    <property type="entry name" value="H2TH"/>
    <property type="match status" value="1"/>
</dbReference>
<dbReference type="GO" id="GO:0008270">
    <property type="term" value="F:zinc ion binding"/>
    <property type="evidence" value="ECO:0007669"/>
    <property type="project" value="UniProtKB-KW"/>
</dbReference>
<dbReference type="GO" id="GO:0006284">
    <property type="term" value="P:base-excision repair"/>
    <property type="evidence" value="ECO:0007669"/>
    <property type="project" value="InterPro"/>
</dbReference>
<reference evidence="23" key="2">
    <citation type="submission" date="2021-04" db="EMBL/GenBank/DDBJ databases">
        <authorList>
            <person name="Gilroy R."/>
        </authorList>
    </citation>
    <scope>NUCLEOTIDE SEQUENCE</scope>
    <source>
        <strain evidence="23">5032</strain>
    </source>
</reference>
<dbReference type="PROSITE" id="PS51068">
    <property type="entry name" value="FPG_CAT"/>
    <property type="match status" value="1"/>
</dbReference>
<evidence type="ECO:0000256" key="17">
    <source>
        <dbReference type="ARBA" id="ARBA00023295"/>
    </source>
</evidence>
<dbReference type="EMBL" id="DWZD01000038">
    <property type="protein sequence ID" value="HJA79001.1"/>
    <property type="molecule type" value="Genomic_DNA"/>
</dbReference>
<evidence type="ECO:0000256" key="16">
    <source>
        <dbReference type="ARBA" id="ARBA00023268"/>
    </source>
</evidence>
<evidence type="ECO:0000256" key="7">
    <source>
        <dbReference type="ARBA" id="ARBA00016240"/>
    </source>
</evidence>
<dbReference type="PROSITE" id="PS51066">
    <property type="entry name" value="ZF_FPG_2"/>
    <property type="match status" value="1"/>
</dbReference>
<dbReference type="NCBIfam" id="TIGR00577">
    <property type="entry name" value="fpg"/>
    <property type="match status" value="1"/>
</dbReference>
<comment type="cofactor">
    <cofactor evidence="2">
        <name>Zn(2+)</name>
        <dbReference type="ChEBI" id="CHEBI:29105"/>
    </cofactor>
</comment>
<keyword evidence="12" id="KW-0862">Zinc</keyword>
<proteinExistence type="inferred from homology"/>
<keyword evidence="13" id="KW-0238">DNA-binding</keyword>
<evidence type="ECO:0000313" key="24">
    <source>
        <dbReference type="Proteomes" id="UP000823821"/>
    </source>
</evidence>
<evidence type="ECO:0000256" key="20">
    <source>
        <dbReference type="PROSITE-ProRule" id="PRU00391"/>
    </source>
</evidence>
<gene>
    <name evidence="23" type="primary">mutM</name>
    <name evidence="23" type="ORF">H9784_05435</name>
</gene>
<dbReference type="Proteomes" id="UP000823821">
    <property type="component" value="Unassembled WGS sequence"/>
</dbReference>
<keyword evidence="8" id="KW-0479">Metal-binding</keyword>
<keyword evidence="15 23" id="KW-0456">Lyase</keyword>
<organism evidence="23 24">
    <name type="scientific">Candidatus Desulfovibrio intestinavium</name>
    <dbReference type="NCBI Taxonomy" id="2838534"/>
    <lineage>
        <taxon>Bacteria</taxon>
        <taxon>Pseudomonadati</taxon>
        <taxon>Thermodesulfobacteriota</taxon>
        <taxon>Desulfovibrionia</taxon>
        <taxon>Desulfovibrionales</taxon>
        <taxon>Desulfovibrionaceae</taxon>
        <taxon>Desulfovibrio</taxon>
    </lineage>
</organism>
<dbReference type="GO" id="GO:0034039">
    <property type="term" value="F:8-oxo-7,8-dihydroguanine DNA N-glycosylase activity"/>
    <property type="evidence" value="ECO:0007669"/>
    <property type="project" value="TreeGrafter"/>
</dbReference>
<protein>
    <recommendedName>
        <fullName evidence="7">Formamidopyrimidine-DNA glycosylase</fullName>
        <ecNumber evidence="5">3.2.2.23</ecNumber>
        <ecNumber evidence="6">4.2.99.18</ecNumber>
    </recommendedName>
    <alternativeName>
        <fullName evidence="18">DNA-(apurinic or apyrimidinic site) lyase MutM</fullName>
    </alternativeName>
</protein>
<evidence type="ECO:0000256" key="9">
    <source>
        <dbReference type="ARBA" id="ARBA00022763"/>
    </source>
</evidence>
<evidence type="ECO:0000256" key="11">
    <source>
        <dbReference type="ARBA" id="ARBA00022801"/>
    </source>
</evidence>
<evidence type="ECO:0000256" key="1">
    <source>
        <dbReference type="ARBA" id="ARBA00001668"/>
    </source>
</evidence>
<comment type="catalytic activity">
    <reaction evidence="19">
        <text>2'-deoxyribonucleotide-(2'-deoxyribose 5'-phosphate)-2'-deoxyribonucleotide-DNA = a 3'-end 2'-deoxyribonucleotide-(2,3-dehydro-2,3-deoxyribose 5'-phosphate)-DNA + a 5'-end 5'-phospho-2'-deoxyribonucleoside-DNA + H(+)</text>
        <dbReference type="Rhea" id="RHEA:66592"/>
        <dbReference type="Rhea" id="RHEA-COMP:13180"/>
        <dbReference type="Rhea" id="RHEA-COMP:16897"/>
        <dbReference type="Rhea" id="RHEA-COMP:17067"/>
        <dbReference type="ChEBI" id="CHEBI:15378"/>
        <dbReference type="ChEBI" id="CHEBI:136412"/>
        <dbReference type="ChEBI" id="CHEBI:157695"/>
        <dbReference type="ChEBI" id="CHEBI:167181"/>
        <dbReference type="EC" id="4.2.99.18"/>
    </reaction>
</comment>
<evidence type="ECO:0000313" key="23">
    <source>
        <dbReference type="EMBL" id="HJA79001.1"/>
    </source>
</evidence>
<dbReference type="InterPro" id="IPR010663">
    <property type="entry name" value="Znf_FPG/IleRS"/>
</dbReference>
<dbReference type="EC" id="4.2.99.18" evidence="6"/>
<evidence type="ECO:0000259" key="22">
    <source>
        <dbReference type="PROSITE" id="PS51068"/>
    </source>
</evidence>
<keyword evidence="9" id="KW-0227">DNA damage</keyword>
<comment type="similarity">
    <text evidence="3">Belongs to the FPG family.</text>
</comment>
<comment type="catalytic activity">
    <reaction evidence="1">
        <text>Hydrolysis of DNA containing ring-opened 7-methylguanine residues, releasing 2,6-diamino-4-hydroxy-5-(N-methyl)formamidopyrimidine.</text>
        <dbReference type="EC" id="3.2.2.23"/>
    </reaction>
</comment>
<dbReference type="Gene3D" id="3.20.190.10">
    <property type="entry name" value="MutM-like, N-terminal"/>
    <property type="match status" value="1"/>
</dbReference>
<dbReference type="InterPro" id="IPR012319">
    <property type="entry name" value="FPG_cat"/>
</dbReference>
<sequence length="286" mass="31335">MPELPEVETVVRTLRPQVLNARITKVELLRPSVVLPQSLPLDSLCGCRIIAADRRGKLILLRLLPPPGADGGEYPACLVVHLRMTGRLMPHPTGTPPHAHTRCLFHLEGPHGKSVLFFDDVRAFGLLFAATPERLAAWDFWRELGPEPLAVPADALARQLAPRLSSRRGPIKSLLLDQKILAGIGNIYADEALFRARIDPRRPANSLDATSLLTLCRELQAVLRLSIEQCGSSIRDYRDANGNVGAFQNSFAAYGRGGQPCVTCGRPLEKTQVGGRATVYCPHCQH</sequence>
<dbReference type="InterPro" id="IPR010979">
    <property type="entry name" value="Ribosomal_uS13-like_H2TH"/>
</dbReference>
<dbReference type="EC" id="3.2.2.23" evidence="5"/>
<keyword evidence="10 20" id="KW-0863">Zinc-finger</keyword>
<dbReference type="SMART" id="SM00898">
    <property type="entry name" value="Fapy_DNA_glyco"/>
    <property type="match status" value="1"/>
</dbReference>
<dbReference type="Gene3D" id="1.10.8.50">
    <property type="match status" value="1"/>
</dbReference>
<dbReference type="GO" id="GO:0003684">
    <property type="term" value="F:damaged DNA binding"/>
    <property type="evidence" value="ECO:0007669"/>
    <property type="project" value="InterPro"/>
</dbReference>
<evidence type="ECO:0000256" key="6">
    <source>
        <dbReference type="ARBA" id="ARBA00012720"/>
    </source>
</evidence>
<dbReference type="Pfam" id="PF06827">
    <property type="entry name" value="zf-FPG_IleRS"/>
    <property type="match status" value="1"/>
</dbReference>
<feature type="domain" description="Formamidopyrimidine-DNA glycosylase catalytic" evidence="22">
    <location>
        <begin position="2"/>
        <end position="125"/>
    </location>
</feature>
<keyword evidence="16" id="KW-0511">Multifunctional enzyme</keyword>
<dbReference type="CDD" id="cd08966">
    <property type="entry name" value="EcFpg-like_N"/>
    <property type="match status" value="1"/>
</dbReference>
<dbReference type="FunFam" id="1.10.8.50:FF:000003">
    <property type="entry name" value="Formamidopyrimidine-DNA glycosylase"/>
    <property type="match status" value="1"/>
</dbReference>
<feature type="domain" description="FPG-type" evidence="21">
    <location>
        <begin position="252"/>
        <end position="286"/>
    </location>
</feature>
<keyword evidence="11 23" id="KW-0378">Hydrolase</keyword>
<evidence type="ECO:0000256" key="15">
    <source>
        <dbReference type="ARBA" id="ARBA00023239"/>
    </source>
</evidence>